<gene>
    <name evidence="1" type="ORF">I3842_01G255500</name>
</gene>
<accession>A0A922GBW5</accession>
<evidence type="ECO:0000313" key="2">
    <source>
        <dbReference type="Proteomes" id="UP000811246"/>
    </source>
</evidence>
<dbReference type="AlphaFoldDB" id="A0A922GBW5"/>
<protein>
    <submittedName>
        <fullName evidence="1">Uncharacterized protein</fullName>
    </submittedName>
</protein>
<comment type="caution">
    <text evidence="1">The sequence shown here is derived from an EMBL/GenBank/DDBJ whole genome shotgun (WGS) entry which is preliminary data.</text>
</comment>
<name>A0A922GBW5_CARIL</name>
<organism evidence="1 2">
    <name type="scientific">Carya illinoinensis</name>
    <name type="common">Pecan</name>
    <dbReference type="NCBI Taxonomy" id="32201"/>
    <lineage>
        <taxon>Eukaryota</taxon>
        <taxon>Viridiplantae</taxon>
        <taxon>Streptophyta</taxon>
        <taxon>Embryophyta</taxon>
        <taxon>Tracheophyta</taxon>
        <taxon>Spermatophyta</taxon>
        <taxon>Magnoliopsida</taxon>
        <taxon>eudicotyledons</taxon>
        <taxon>Gunneridae</taxon>
        <taxon>Pentapetalae</taxon>
        <taxon>rosids</taxon>
        <taxon>fabids</taxon>
        <taxon>Fagales</taxon>
        <taxon>Juglandaceae</taxon>
        <taxon>Carya</taxon>
    </lineage>
</organism>
<reference evidence="1" key="1">
    <citation type="submission" date="2021-01" db="EMBL/GenBank/DDBJ databases">
        <authorList>
            <person name="Lovell J.T."/>
            <person name="Bentley N."/>
            <person name="Bhattarai G."/>
            <person name="Jenkins J.W."/>
            <person name="Sreedasyam A."/>
            <person name="Alarcon Y."/>
            <person name="Bock C."/>
            <person name="Boston L."/>
            <person name="Carlson J."/>
            <person name="Cervantes K."/>
            <person name="Clermont K."/>
            <person name="Krom N."/>
            <person name="Kubenka K."/>
            <person name="Mamidi S."/>
            <person name="Mattison C."/>
            <person name="Monteros M."/>
            <person name="Pisani C."/>
            <person name="Plott C."/>
            <person name="Rajasekar S."/>
            <person name="Rhein H.S."/>
            <person name="Rohla C."/>
            <person name="Song M."/>
            <person name="Hilaire R.S."/>
            <person name="Shu S."/>
            <person name="Wells L."/>
            <person name="Wang X."/>
            <person name="Webber J."/>
            <person name="Heerema R.J."/>
            <person name="Klein P."/>
            <person name="Conner P."/>
            <person name="Grauke L."/>
            <person name="Grimwood J."/>
            <person name="Schmutz J."/>
            <person name="Randall J.J."/>
        </authorList>
    </citation>
    <scope>NUCLEOTIDE SEQUENCE</scope>
    <source>
        <tissue evidence="1">Leaf</tissue>
    </source>
</reference>
<sequence>MSDLLQHSPDSSFYAFDLTFDEANANAPISESTADEKVMVRDKRERSYQELTENGWRWLEK</sequence>
<dbReference type="Proteomes" id="UP000811246">
    <property type="component" value="Chromosome 1"/>
</dbReference>
<dbReference type="EMBL" id="CM031825">
    <property type="protein sequence ID" value="KAG6734085.1"/>
    <property type="molecule type" value="Genomic_DNA"/>
</dbReference>
<evidence type="ECO:0000313" key="1">
    <source>
        <dbReference type="EMBL" id="KAG6734085.1"/>
    </source>
</evidence>
<proteinExistence type="predicted"/>